<feature type="transmembrane region" description="Helical" evidence="15">
    <location>
        <begin position="267"/>
        <end position="289"/>
    </location>
</feature>
<dbReference type="PANTHER" id="PTHR48086:SF3">
    <property type="entry name" value="SODIUM_PROLINE SYMPORTER"/>
    <property type="match status" value="1"/>
</dbReference>
<dbReference type="PANTHER" id="PTHR48086">
    <property type="entry name" value="SODIUM/PROLINE SYMPORTER-RELATED"/>
    <property type="match status" value="1"/>
</dbReference>
<feature type="transmembrane region" description="Helical" evidence="15">
    <location>
        <begin position="44"/>
        <end position="65"/>
    </location>
</feature>
<dbReference type="PROSITE" id="PS50283">
    <property type="entry name" value="NA_SOLUT_SYMP_3"/>
    <property type="match status" value="1"/>
</dbReference>
<keyword evidence="10 15" id="KW-0472">Membrane</keyword>
<dbReference type="InterPro" id="IPR050277">
    <property type="entry name" value="Sodium:Solute_Symporter"/>
</dbReference>
<feature type="compositionally biased region" description="Acidic residues" evidence="14">
    <location>
        <begin position="580"/>
        <end position="592"/>
    </location>
</feature>
<keyword evidence="7 15" id="KW-1133">Transmembrane helix</keyword>
<protein>
    <submittedName>
        <fullName evidence="16">Sodium:solute symporter family protein</fullName>
    </submittedName>
</protein>
<evidence type="ECO:0000256" key="1">
    <source>
        <dbReference type="ARBA" id="ARBA00004651"/>
    </source>
</evidence>
<evidence type="ECO:0000256" key="15">
    <source>
        <dbReference type="SAM" id="Phobius"/>
    </source>
</evidence>
<feature type="transmembrane region" description="Helical" evidence="15">
    <location>
        <begin position="462"/>
        <end position="479"/>
    </location>
</feature>
<gene>
    <name evidence="16" type="ORF">H9815_10650</name>
</gene>
<feature type="transmembrane region" description="Helical" evidence="15">
    <location>
        <begin position="516"/>
        <end position="533"/>
    </location>
</feature>
<dbReference type="Gene3D" id="1.20.1730.10">
    <property type="entry name" value="Sodium/glucose cotransporter"/>
    <property type="match status" value="1"/>
</dbReference>
<comment type="subcellular location">
    <subcellularLocation>
        <location evidence="1">Cell membrane</location>
        <topology evidence="1">Multi-pass membrane protein</topology>
    </subcellularLocation>
</comment>
<evidence type="ECO:0000256" key="5">
    <source>
        <dbReference type="ARBA" id="ARBA00022692"/>
    </source>
</evidence>
<evidence type="ECO:0000256" key="7">
    <source>
        <dbReference type="ARBA" id="ARBA00022989"/>
    </source>
</evidence>
<dbReference type="AlphaFoldDB" id="A0A9D2EEN9"/>
<dbReference type="CDD" id="cd11476">
    <property type="entry name" value="SLC5sbd_DUR3"/>
    <property type="match status" value="1"/>
</dbReference>
<reference evidence="16" key="2">
    <citation type="submission" date="2021-04" db="EMBL/GenBank/DDBJ databases">
        <authorList>
            <person name="Gilroy R."/>
        </authorList>
    </citation>
    <scope>NUCLEOTIDE SEQUENCE</scope>
    <source>
        <strain evidence="16">ChiGjej4B4-7305</strain>
    </source>
</reference>
<evidence type="ECO:0000256" key="13">
    <source>
        <dbReference type="RuleBase" id="RU362091"/>
    </source>
</evidence>
<dbReference type="InterPro" id="IPR038377">
    <property type="entry name" value="Na/Glc_symporter_sf"/>
</dbReference>
<feature type="transmembrane region" description="Helical" evidence="15">
    <location>
        <begin position="408"/>
        <end position="428"/>
    </location>
</feature>
<feature type="transmembrane region" description="Helical" evidence="15">
    <location>
        <begin position="226"/>
        <end position="247"/>
    </location>
</feature>
<feature type="transmembrane region" description="Helical" evidence="15">
    <location>
        <begin position="165"/>
        <end position="190"/>
    </location>
</feature>
<proteinExistence type="inferred from homology"/>
<evidence type="ECO:0000256" key="11">
    <source>
        <dbReference type="ARBA" id="ARBA00023201"/>
    </source>
</evidence>
<dbReference type="GO" id="GO:0015293">
    <property type="term" value="F:symporter activity"/>
    <property type="evidence" value="ECO:0007669"/>
    <property type="project" value="UniProtKB-KW"/>
</dbReference>
<feature type="transmembrane region" description="Helical" evidence="15">
    <location>
        <begin position="485"/>
        <end position="509"/>
    </location>
</feature>
<dbReference type="GO" id="GO:0005886">
    <property type="term" value="C:plasma membrane"/>
    <property type="evidence" value="ECO:0007669"/>
    <property type="project" value="UniProtKB-SubCell"/>
</dbReference>
<accession>A0A9D2EEN9</accession>
<feature type="region of interest" description="Disordered" evidence="14">
    <location>
        <begin position="580"/>
        <end position="600"/>
    </location>
</feature>
<evidence type="ECO:0000256" key="8">
    <source>
        <dbReference type="ARBA" id="ARBA00023053"/>
    </source>
</evidence>
<keyword evidence="4" id="KW-1003">Cell membrane</keyword>
<keyword evidence="8" id="KW-0915">Sodium</keyword>
<feature type="transmembrane region" description="Helical" evidence="15">
    <location>
        <begin position="86"/>
        <end position="109"/>
    </location>
</feature>
<evidence type="ECO:0000256" key="3">
    <source>
        <dbReference type="ARBA" id="ARBA00022448"/>
    </source>
</evidence>
<dbReference type="GO" id="GO:0006814">
    <property type="term" value="P:sodium ion transport"/>
    <property type="evidence" value="ECO:0007669"/>
    <property type="project" value="UniProtKB-KW"/>
</dbReference>
<feature type="transmembrane region" description="Helical" evidence="15">
    <location>
        <begin position="196"/>
        <end position="214"/>
    </location>
</feature>
<organism evidence="16 17">
    <name type="scientific">Candidatus Ruania gallistercoris</name>
    <dbReference type="NCBI Taxonomy" id="2838746"/>
    <lineage>
        <taxon>Bacteria</taxon>
        <taxon>Bacillati</taxon>
        <taxon>Actinomycetota</taxon>
        <taxon>Actinomycetes</taxon>
        <taxon>Micrococcales</taxon>
        <taxon>Ruaniaceae</taxon>
        <taxon>Ruania</taxon>
    </lineage>
</organism>
<evidence type="ECO:0000256" key="14">
    <source>
        <dbReference type="SAM" id="MobiDB-lite"/>
    </source>
</evidence>
<comment type="caution">
    <text evidence="16">The sequence shown here is derived from an EMBL/GenBank/DDBJ whole genome shotgun (WGS) entry which is preliminary data.</text>
</comment>
<reference evidence="16" key="1">
    <citation type="journal article" date="2021" name="PeerJ">
        <title>Extensive microbial diversity within the chicken gut microbiome revealed by metagenomics and culture.</title>
        <authorList>
            <person name="Gilroy R."/>
            <person name="Ravi A."/>
            <person name="Getino M."/>
            <person name="Pursley I."/>
            <person name="Horton D.L."/>
            <person name="Alikhan N.F."/>
            <person name="Baker D."/>
            <person name="Gharbi K."/>
            <person name="Hall N."/>
            <person name="Watson M."/>
            <person name="Adriaenssens E.M."/>
            <person name="Foster-Nyarko E."/>
            <person name="Jarju S."/>
            <person name="Secka A."/>
            <person name="Antonio M."/>
            <person name="Oren A."/>
            <person name="Chaudhuri R.R."/>
            <person name="La Ragione R."/>
            <person name="Hildebrand F."/>
            <person name="Pallen M.J."/>
        </authorList>
    </citation>
    <scope>NUCLEOTIDE SEQUENCE</scope>
    <source>
        <strain evidence="16">ChiGjej4B4-7305</strain>
    </source>
</reference>
<feature type="transmembrane region" description="Helical" evidence="15">
    <location>
        <begin position="354"/>
        <end position="375"/>
    </location>
</feature>
<evidence type="ECO:0000256" key="9">
    <source>
        <dbReference type="ARBA" id="ARBA00023065"/>
    </source>
</evidence>
<feature type="transmembrane region" description="Helical" evidence="15">
    <location>
        <begin position="121"/>
        <end position="138"/>
    </location>
</feature>
<evidence type="ECO:0000256" key="10">
    <source>
        <dbReference type="ARBA" id="ARBA00023136"/>
    </source>
</evidence>
<name>A0A9D2EEN9_9MICO</name>
<feature type="transmembrane region" description="Helical" evidence="15">
    <location>
        <begin position="310"/>
        <end position="334"/>
    </location>
</feature>
<evidence type="ECO:0000256" key="6">
    <source>
        <dbReference type="ARBA" id="ARBA00022847"/>
    </source>
</evidence>
<comment type="similarity">
    <text evidence="2 13">Belongs to the sodium:solute symporter (SSF) (TC 2.A.21) family.</text>
</comment>
<feature type="transmembrane region" description="Helical" evidence="15">
    <location>
        <begin position="434"/>
        <end position="455"/>
    </location>
</feature>
<dbReference type="InterPro" id="IPR001734">
    <property type="entry name" value="Na/solute_symporter"/>
</dbReference>
<evidence type="ECO:0000256" key="4">
    <source>
        <dbReference type="ARBA" id="ARBA00022475"/>
    </source>
</evidence>
<keyword evidence="11" id="KW-0739">Sodium transport</keyword>
<evidence type="ECO:0000256" key="12">
    <source>
        <dbReference type="ARBA" id="ARBA00033708"/>
    </source>
</evidence>
<dbReference type="Proteomes" id="UP000824037">
    <property type="component" value="Unassembled WGS sequence"/>
</dbReference>
<sequence>MCERSDREARGRRHPPRLRYAPRAIADRRIPDKRKVFVAHPSTAALGAVTVVAILLLFYGGTFLISTRIGKKQENADGYMTAGNKIGFGVSAASMTATWIWASSMYASATSGYTYGISGPIHYGLWGALMILFIYPFGKRIRAVAPRAHTLAEVMFARHGRSSQLMLAGSNVVGSVISLMSNFIAGGALIALLSPFTFLQGVFVVAGGVLLYTLWSGFRASVLTDFVQVVAMLGAVAVIVPFIFFAADFPTAFASGADNLTAEQGNFFSSEAFLHQGAPYIAAVLAYAIGNQTIAQRLFAVREDLIKRTFATATVGYGAMVIGVGMLGVLALYLGVEPTGGDLNNLIPQMASEYLPPVLLVLFFVMIIGALSSTADSDLAALSSIVMTDVYGQNVAGKEKADPKVMLLVGRLTMIVATAAAVAFASLQLNILDLLVFVGALWGALVFPVIASFYWDKVTNKAFTIAVIAAIACFLPVRFDLIPMTGAAAIAVDVLAVLGVGVVLGLMAFGFFGAKVGKIVGALSVLAAAPWALGQLHEYATLSASLVAYSVSTLVCVALSWRSRSTFDFATIAQRVGDFDPEDDLRDDDETTDAAAAPGR</sequence>
<dbReference type="Pfam" id="PF00474">
    <property type="entry name" value="SSF"/>
    <property type="match status" value="1"/>
</dbReference>
<keyword evidence="9" id="KW-0406">Ion transport</keyword>
<keyword evidence="5 15" id="KW-0812">Transmembrane</keyword>
<comment type="catalytic activity">
    <reaction evidence="12">
        <text>L-proline(in) + Na(+)(in) = L-proline(out) + Na(+)(out)</text>
        <dbReference type="Rhea" id="RHEA:28967"/>
        <dbReference type="ChEBI" id="CHEBI:29101"/>
        <dbReference type="ChEBI" id="CHEBI:60039"/>
    </reaction>
</comment>
<evidence type="ECO:0000313" key="17">
    <source>
        <dbReference type="Proteomes" id="UP000824037"/>
    </source>
</evidence>
<keyword evidence="6" id="KW-0769">Symport</keyword>
<dbReference type="EMBL" id="DXBY01000180">
    <property type="protein sequence ID" value="HIZ36229.1"/>
    <property type="molecule type" value="Genomic_DNA"/>
</dbReference>
<evidence type="ECO:0000256" key="2">
    <source>
        <dbReference type="ARBA" id="ARBA00006434"/>
    </source>
</evidence>
<keyword evidence="3" id="KW-0813">Transport</keyword>
<evidence type="ECO:0000313" key="16">
    <source>
        <dbReference type="EMBL" id="HIZ36229.1"/>
    </source>
</evidence>
<feature type="transmembrane region" description="Helical" evidence="15">
    <location>
        <begin position="539"/>
        <end position="561"/>
    </location>
</feature>